<keyword evidence="6" id="KW-1003">Cell membrane</keyword>
<dbReference type="OrthoDB" id="9784165at2"/>
<dbReference type="GO" id="GO:0010181">
    <property type="term" value="F:FMN binding"/>
    <property type="evidence" value="ECO:0007669"/>
    <property type="project" value="InterPro"/>
</dbReference>
<keyword evidence="1 6" id="KW-0813">Transport</keyword>
<keyword evidence="6" id="KW-0812">Transmembrane</keyword>
<evidence type="ECO:0000256" key="6">
    <source>
        <dbReference type="HAMAP-Rule" id="MF_00479"/>
    </source>
</evidence>
<comment type="subcellular location">
    <subcellularLocation>
        <location evidence="6">Cell inner membrane</location>
        <topology evidence="6">Single-pass membrane protein</topology>
    </subcellularLocation>
</comment>
<dbReference type="GO" id="GO:0009055">
    <property type="term" value="F:electron transfer activity"/>
    <property type="evidence" value="ECO:0007669"/>
    <property type="project" value="InterPro"/>
</dbReference>
<keyword evidence="2 6" id="KW-0597">Phosphoprotein</keyword>
<evidence type="ECO:0000256" key="2">
    <source>
        <dbReference type="ARBA" id="ARBA00022553"/>
    </source>
</evidence>
<keyword evidence="4 6" id="KW-0288">FMN</keyword>
<dbReference type="Proteomes" id="UP000194841">
    <property type="component" value="Unassembled WGS sequence"/>
</dbReference>
<dbReference type="RefSeq" id="WP_086742983.1">
    <property type="nucleotide sequence ID" value="NZ_MWPV01000001.1"/>
</dbReference>
<dbReference type="HAMAP" id="MF_00479">
    <property type="entry name" value="RsxG_RnfG"/>
    <property type="match status" value="1"/>
</dbReference>
<feature type="domain" description="FMN-binding" evidence="7">
    <location>
        <begin position="101"/>
        <end position="193"/>
    </location>
</feature>
<sequence>MILPSMSKNGGILAAFALLTTGAVTLVQLATADQIALQEQKKLMNTLSQVLPSTRYDNQLYLDCTIVSAEALGTLAPHTIYRARKAGENIALLVQSTAPDGYSGKIEILSAIYRDGTVAGVRVLNHKETPGLGDKVEPEKSDWIHSFVEQQLLLTDDSRWAVKKDGGQFDQFTGATITPRAVVNSVKSANTYVQTHFDALFAKRNQCDGSQS</sequence>
<protein>
    <recommendedName>
        <fullName evidence="6">Ion-translocating oxidoreductase complex subunit G</fullName>
        <ecNumber evidence="6">7.-.-.-</ecNumber>
    </recommendedName>
    <alternativeName>
        <fullName evidence="6">Rnf electron transport complex subunit G</fullName>
    </alternativeName>
</protein>
<dbReference type="PANTHER" id="PTHR36118">
    <property type="entry name" value="ION-TRANSLOCATING OXIDOREDUCTASE COMPLEX SUBUNIT G"/>
    <property type="match status" value="1"/>
</dbReference>
<evidence type="ECO:0000256" key="4">
    <source>
        <dbReference type="ARBA" id="ARBA00022643"/>
    </source>
</evidence>
<comment type="function">
    <text evidence="6">Part of a membrane-bound complex that couples electron transfer with translocation of ions across the membrane.</text>
</comment>
<dbReference type="PIRSF" id="PIRSF006091">
    <property type="entry name" value="E_trnsport_RnfG"/>
    <property type="match status" value="1"/>
</dbReference>
<accession>A0A244CVD5</accession>
<comment type="similarity">
    <text evidence="6">Belongs to the RnfG family.</text>
</comment>
<keyword evidence="5 6" id="KW-0249">Electron transport</keyword>
<dbReference type="InterPro" id="IPR007329">
    <property type="entry name" value="FMN-bd"/>
</dbReference>
<dbReference type="GO" id="GO:0022900">
    <property type="term" value="P:electron transport chain"/>
    <property type="evidence" value="ECO:0007669"/>
    <property type="project" value="UniProtKB-UniRule"/>
</dbReference>
<keyword evidence="6" id="KW-0472">Membrane</keyword>
<dbReference type="SMART" id="SM00900">
    <property type="entry name" value="FMN_bind"/>
    <property type="match status" value="1"/>
</dbReference>
<keyword evidence="6" id="KW-0997">Cell inner membrane</keyword>
<proteinExistence type="inferred from homology"/>
<keyword evidence="6" id="KW-1133">Transmembrane helix</keyword>
<keyword evidence="3 6" id="KW-0285">Flavoprotein</keyword>
<evidence type="ECO:0000313" key="8">
    <source>
        <dbReference type="EMBL" id="OUL59592.1"/>
    </source>
</evidence>
<dbReference type="NCBIfam" id="TIGR01947">
    <property type="entry name" value="rnfG"/>
    <property type="match status" value="1"/>
</dbReference>
<dbReference type="AlphaFoldDB" id="A0A244CVD5"/>
<dbReference type="EMBL" id="MWPV01000001">
    <property type="protein sequence ID" value="OUL59592.1"/>
    <property type="molecule type" value="Genomic_DNA"/>
</dbReference>
<evidence type="ECO:0000313" key="9">
    <source>
        <dbReference type="Proteomes" id="UP000194841"/>
    </source>
</evidence>
<reference evidence="8 9" key="1">
    <citation type="submission" date="2017-02" db="EMBL/GenBank/DDBJ databases">
        <title>Pseudoalteromonas ulvae TC14 Genome.</title>
        <authorList>
            <person name="Molmeret M."/>
        </authorList>
    </citation>
    <scope>NUCLEOTIDE SEQUENCE [LARGE SCALE GENOMIC DNA]</scope>
    <source>
        <strain evidence="8">TC14</strain>
    </source>
</reference>
<evidence type="ECO:0000256" key="3">
    <source>
        <dbReference type="ARBA" id="ARBA00022630"/>
    </source>
</evidence>
<keyword evidence="6" id="KW-1278">Translocase</keyword>
<dbReference type="GO" id="GO:0005886">
    <property type="term" value="C:plasma membrane"/>
    <property type="evidence" value="ECO:0007669"/>
    <property type="project" value="UniProtKB-SubCell"/>
</dbReference>
<gene>
    <name evidence="6" type="primary">rnfG</name>
    <name evidence="8" type="ORF">B1199_04955</name>
</gene>
<comment type="caution">
    <text evidence="8">The sequence shown here is derived from an EMBL/GenBank/DDBJ whole genome shotgun (WGS) entry which is preliminary data.</text>
</comment>
<name>A0A244CVD5_PSEDV</name>
<dbReference type="EC" id="7.-.-.-" evidence="6"/>
<keyword evidence="9" id="KW-1185">Reference proteome</keyword>
<evidence type="ECO:0000256" key="5">
    <source>
        <dbReference type="ARBA" id="ARBA00022982"/>
    </source>
</evidence>
<feature type="modified residue" description="FMN phosphoryl threonine" evidence="6">
    <location>
        <position position="176"/>
    </location>
</feature>
<organism evidence="8 9">
    <name type="scientific">Pseudoalteromonas ulvae</name>
    <dbReference type="NCBI Taxonomy" id="107327"/>
    <lineage>
        <taxon>Bacteria</taxon>
        <taxon>Pseudomonadati</taxon>
        <taxon>Pseudomonadota</taxon>
        <taxon>Gammaproteobacteria</taxon>
        <taxon>Alteromonadales</taxon>
        <taxon>Pseudoalteromonadaceae</taxon>
        <taxon>Pseudoalteromonas</taxon>
    </lineage>
</organism>
<dbReference type="NCBIfam" id="NF002519">
    <property type="entry name" value="PRK01908.1"/>
    <property type="match status" value="1"/>
</dbReference>
<dbReference type="PANTHER" id="PTHR36118:SF1">
    <property type="entry name" value="ION-TRANSLOCATING OXIDOREDUCTASE COMPLEX SUBUNIT G"/>
    <property type="match status" value="1"/>
</dbReference>
<evidence type="ECO:0000259" key="7">
    <source>
        <dbReference type="SMART" id="SM00900"/>
    </source>
</evidence>
<dbReference type="Pfam" id="PF04205">
    <property type="entry name" value="FMN_bind"/>
    <property type="match status" value="1"/>
</dbReference>
<dbReference type="InterPro" id="IPR010209">
    <property type="entry name" value="Ion_transpt_RnfG/RsxG"/>
</dbReference>
<comment type="cofactor">
    <cofactor evidence="6">
        <name>FMN</name>
        <dbReference type="ChEBI" id="CHEBI:58210"/>
    </cofactor>
</comment>
<comment type="subunit">
    <text evidence="6">The complex is composed of six subunits: RnfA, RnfB, RnfC, RnfD, RnfE and RnfG.</text>
</comment>
<evidence type="ECO:0000256" key="1">
    <source>
        <dbReference type="ARBA" id="ARBA00022448"/>
    </source>
</evidence>